<protein>
    <recommendedName>
        <fullName evidence="3">Fungal N-terminal domain-containing protein</fullName>
    </recommendedName>
</protein>
<evidence type="ECO:0000313" key="1">
    <source>
        <dbReference type="EMBL" id="EGS21776.1"/>
    </source>
</evidence>
<evidence type="ECO:0000313" key="2">
    <source>
        <dbReference type="Proteomes" id="UP000008066"/>
    </source>
</evidence>
<name>G0S7D2_CHATD</name>
<accession>G0S7D2</accession>
<dbReference type="EMBL" id="GL988041">
    <property type="protein sequence ID" value="EGS21776.1"/>
    <property type="molecule type" value="Genomic_DNA"/>
</dbReference>
<dbReference type="AlphaFoldDB" id="G0S7D2"/>
<dbReference type="KEGG" id="cthr:CTHT_0036440"/>
<dbReference type="Proteomes" id="UP000008066">
    <property type="component" value="Unassembled WGS sequence"/>
</dbReference>
<gene>
    <name evidence="1" type="ORF">CTHT_0036440</name>
</gene>
<sequence>MDPFGITVGCVALIGATSRTNVRISEFVDVFQIELPELNKIRKNLKHMKHISELLMLDFAEDPLSASSSTFRHHSEDDTAYDPIKDQINNCLDVLDVVEFVLKAYLNGTLNWALTGKVAIKVLNNVVKDVITALQLTVNTQYWSNLSEIKRKQEKIRTQLDELWQFLRNSDKYVPPKDFGPSELVALCFENGRRLDERYGVDVVGLERMFRMADGTSTHSRSSSCSSSNDDVLSYAWSNDYCPYTPEMTQWLMSIAFPDTHDQKINVPTVIDYSVLPSYNHSIAPMPRSSKYTQIGREKSAEEIRKNFKEMIWASAIKRAKRSNPVAEQFKEMVRMKAGMI</sequence>
<keyword evidence="2" id="KW-1185">Reference proteome</keyword>
<reference evidence="1 2" key="1">
    <citation type="journal article" date="2011" name="Cell">
        <title>Insight into structure and assembly of the nuclear pore complex by utilizing the genome of a eukaryotic thermophile.</title>
        <authorList>
            <person name="Amlacher S."/>
            <person name="Sarges P."/>
            <person name="Flemming D."/>
            <person name="van Noort V."/>
            <person name="Kunze R."/>
            <person name="Devos D.P."/>
            <person name="Arumugam M."/>
            <person name="Bork P."/>
            <person name="Hurt E."/>
        </authorList>
    </citation>
    <scope>NUCLEOTIDE SEQUENCE [LARGE SCALE GENOMIC DNA]</scope>
    <source>
        <strain evidence="2">DSM 1495 / CBS 144.50 / IMI 039719</strain>
    </source>
</reference>
<dbReference type="OrthoDB" id="4586510at2759"/>
<dbReference type="eggNOG" id="ENOG502RW5X">
    <property type="taxonomic scope" value="Eukaryota"/>
</dbReference>
<dbReference type="GeneID" id="18257682"/>
<dbReference type="STRING" id="759272.G0S7D2"/>
<dbReference type="RefSeq" id="XP_006694072.1">
    <property type="nucleotide sequence ID" value="XM_006694009.1"/>
</dbReference>
<organism evidence="2">
    <name type="scientific">Chaetomium thermophilum (strain DSM 1495 / CBS 144.50 / IMI 039719)</name>
    <name type="common">Thermochaetoides thermophila</name>
    <dbReference type="NCBI Taxonomy" id="759272"/>
    <lineage>
        <taxon>Eukaryota</taxon>
        <taxon>Fungi</taxon>
        <taxon>Dikarya</taxon>
        <taxon>Ascomycota</taxon>
        <taxon>Pezizomycotina</taxon>
        <taxon>Sordariomycetes</taxon>
        <taxon>Sordariomycetidae</taxon>
        <taxon>Sordariales</taxon>
        <taxon>Chaetomiaceae</taxon>
        <taxon>Thermochaetoides</taxon>
    </lineage>
</organism>
<dbReference type="HOGENOM" id="CLU_813806_0_0_1"/>
<proteinExistence type="predicted"/>
<evidence type="ECO:0008006" key="3">
    <source>
        <dbReference type="Google" id="ProtNLM"/>
    </source>
</evidence>